<protein>
    <submittedName>
        <fullName evidence="1">Uncharacterized protein</fullName>
    </submittedName>
</protein>
<name>M3D9F0_SPHMS</name>
<dbReference type="HOGENOM" id="CLU_1807438_0_0_1"/>
<evidence type="ECO:0000313" key="1">
    <source>
        <dbReference type="EMBL" id="EMF14504.1"/>
    </source>
</evidence>
<proteinExistence type="predicted"/>
<sequence length="143" mass="15267">MHGAAIVKSVYTGLEQVVVAASCVDVQVSDAATPGQSRQSTAQVLRLLTGTHTPSELDELDGWNDVRATWPSSSWQIAQLSLTAGSHNMNMQTAAKSAASTTLSGRLPNRSTSTVSAVMHPLERNKGICLDNLREIFNTMVKS</sequence>
<gene>
    <name evidence="1" type="ORF">SEPMUDRAFT_115773</name>
</gene>
<dbReference type="GeneID" id="27898334"/>
<reference evidence="1 2" key="1">
    <citation type="journal article" date="2012" name="PLoS Pathog.">
        <title>Diverse lifestyles and strategies of plant pathogenesis encoded in the genomes of eighteen Dothideomycetes fungi.</title>
        <authorList>
            <person name="Ohm R.A."/>
            <person name="Feau N."/>
            <person name="Henrissat B."/>
            <person name="Schoch C.L."/>
            <person name="Horwitz B.A."/>
            <person name="Barry K.W."/>
            <person name="Condon B.J."/>
            <person name="Copeland A.C."/>
            <person name="Dhillon B."/>
            <person name="Glaser F."/>
            <person name="Hesse C.N."/>
            <person name="Kosti I."/>
            <person name="LaButti K."/>
            <person name="Lindquist E.A."/>
            <person name="Lucas S."/>
            <person name="Salamov A.A."/>
            <person name="Bradshaw R.E."/>
            <person name="Ciuffetti L."/>
            <person name="Hamelin R.C."/>
            <person name="Kema G.H.J."/>
            <person name="Lawrence C."/>
            <person name="Scott J.A."/>
            <person name="Spatafora J.W."/>
            <person name="Turgeon B.G."/>
            <person name="de Wit P.J.G.M."/>
            <person name="Zhong S."/>
            <person name="Goodwin S.B."/>
            <person name="Grigoriev I.V."/>
        </authorList>
    </citation>
    <scope>NUCLEOTIDE SEQUENCE [LARGE SCALE GENOMIC DNA]</scope>
    <source>
        <strain evidence="1 2">SO2202</strain>
    </source>
</reference>
<dbReference type="Proteomes" id="UP000016931">
    <property type="component" value="Unassembled WGS sequence"/>
</dbReference>
<keyword evidence="2" id="KW-1185">Reference proteome</keyword>
<evidence type="ECO:0000313" key="2">
    <source>
        <dbReference type="Proteomes" id="UP000016931"/>
    </source>
</evidence>
<dbReference type="RefSeq" id="XP_016762625.1">
    <property type="nucleotide sequence ID" value="XM_016901197.1"/>
</dbReference>
<accession>M3D9F0</accession>
<organism evidence="1 2">
    <name type="scientific">Sphaerulina musiva (strain SO2202)</name>
    <name type="common">Poplar stem canker fungus</name>
    <name type="synonym">Septoria musiva</name>
    <dbReference type="NCBI Taxonomy" id="692275"/>
    <lineage>
        <taxon>Eukaryota</taxon>
        <taxon>Fungi</taxon>
        <taxon>Dikarya</taxon>
        <taxon>Ascomycota</taxon>
        <taxon>Pezizomycotina</taxon>
        <taxon>Dothideomycetes</taxon>
        <taxon>Dothideomycetidae</taxon>
        <taxon>Mycosphaerellales</taxon>
        <taxon>Mycosphaerellaceae</taxon>
        <taxon>Sphaerulina</taxon>
    </lineage>
</organism>
<dbReference type="AlphaFoldDB" id="M3D9F0"/>
<dbReference type="EMBL" id="KB456262">
    <property type="protein sequence ID" value="EMF14504.1"/>
    <property type="molecule type" value="Genomic_DNA"/>
</dbReference>